<dbReference type="EMBL" id="VVIM01000005">
    <property type="protein sequence ID" value="KAB0799146.1"/>
    <property type="molecule type" value="Genomic_DNA"/>
</dbReference>
<organism evidence="3 4">
    <name type="scientific">Photinus pyralis</name>
    <name type="common">Common eastern firefly</name>
    <name type="synonym">Lampyris pyralis</name>
    <dbReference type="NCBI Taxonomy" id="7054"/>
    <lineage>
        <taxon>Eukaryota</taxon>
        <taxon>Metazoa</taxon>
        <taxon>Ecdysozoa</taxon>
        <taxon>Arthropoda</taxon>
        <taxon>Hexapoda</taxon>
        <taxon>Insecta</taxon>
        <taxon>Pterygota</taxon>
        <taxon>Neoptera</taxon>
        <taxon>Endopterygota</taxon>
        <taxon>Coleoptera</taxon>
        <taxon>Polyphaga</taxon>
        <taxon>Elateriformia</taxon>
        <taxon>Elateroidea</taxon>
        <taxon>Lampyridae</taxon>
        <taxon>Lampyrinae</taxon>
        <taxon>Photinus</taxon>
    </lineage>
</organism>
<reference evidence="3 4" key="1">
    <citation type="journal article" date="2018" name="Elife">
        <title>Firefly genomes illuminate parallel origins of bioluminescence in beetles.</title>
        <authorList>
            <person name="Fallon T.R."/>
            <person name="Lower S.E."/>
            <person name="Chang C.H."/>
            <person name="Bessho-Uehara M."/>
            <person name="Martin G.J."/>
            <person name="Bewick A.J."/>
            <person name="Behringer M."/>
            <person name="Debat H.J."/>
            <person name="Wong I."/>
            <person name="Day J.C."/>
            <person name="Suvorov A."/>
            <person name="Silva C.J."/>
            <person name="Stanger-Hall K.F."/>
            <person name="Hall D.W."/>
            <person name="Schmitz R.J."/>
            <person name="Nelson D.R."/>
            <person name="Lewis S.M."/>
            <person name="Shigenobu S."/>
            <person name="Bybee S.M."/>
            <person name="Larracuente A.M."/>
            <person name="Oba Y."/>
            <person name="Weng J.K."/>
        </authorList>
    </citation>
    <scope>NUCLEOTIDE SEQUENCE [LARGE SCALE GENOMIC DNA]</scope>
    <source>
        <strain evidence="3">1611_PpyrPB1</strain>
        <tissue evidence="3">Whole body</tissue>
    </source>
</reference>
<evidence type="ECO:0000256" key="2">
    <source>
        <dbReference type="ARBA" id="ARBA00023180"/>
    </source>
</evidence>
<evidence type="ECO:0008006" key="5">
    <source>
        <dbReference type="Google" id="ProtNLM"/>
    </source>
</evidence>
<dbReference type="InterPro" id="IPR004911">
    <property type="entry name" value="Interferon-induced_GILT"/>
</dbReference>
<proteinExistence type="inferred from homology"/>
<comment type="caution">
    <text evidence="3">The sequence shown here is derived from an EMBL/GenBank/DDBJ whole genome shotgun (WGS) entry which is preliminary data.</text>
</comment>
<dbReference type="InParanoid" id="A0A5N4APB5"/>
<evidence type="ECO:0000256" key="1">
    <source>
        <dbReference type="ARBA" id="ARBA00005679"/>
    </source>
</evidence>
<evidence type="ECO:0000313" key="3">
    <source>
        <dbReference type="EMBL" id="KAB0799146.1"/>
    </source>
</evidence>
<evidence type="ECO:0000313" key="4">
    <source>
        <dbReference type="Proteomes" id="UP000327044"/>
    </source>
</evidence>
<dbReference type="PANTHER" id="PTHR13234:SF68">
    <property type="entry name" value="GH19763P"/>
    <property type="match status" value="1"/>
</dbReference>
<sequence>MKVEVVRRMVKIILIAFFTLLNGHSICHAKIHVQVLYESLCPDSINFVMQQLYPIWNEVAPYVNIEFVPFGKSSSINGGQHFICQHGPKECMGNKIQSCALSLIPEQNAQVEYVNCFMSTFKKGIDNDNELGQGCAESLGLPWGYVANCYHSTHGTRLQLAAEKVTLATRPKFVPTIIYNGHFDQKAQDESQFNFKGVLCSFIVQLYPGVCQ</sequence>
<dbReference type="Pfam" id="PF03227">
    <property type="entry name" value="GILT"/>
    <property type="match status" value="1"/>
</dbReference>
<dbReference type="Proteomes" id="UP000327044">
    <property type="component" value="Unassembled WGS sequence"/>
</dbReference>
<dbReference type="GO" id="GO:0016671">
    <property type="term" value="F:oxidoreductase activity, acting on a sulfur group of donors, disulfide as acceptor"/>
    <property type="evidence" value="ECO:0007669"/>
    <property type="project" value="InterPro"/>
</dbReference>
<comment type="similarity">
    <text evidence="1">Belongs to the GILT family.</text>
</comment>
<accession>A0A5N4APB5</accession>
<dbReference type="PANTHER" id="PTHR13234">
    <property type="entry name" value="GAMMA-INTERFERON INDUCIBLE LYSOSOMAL THIOL REDUCTASE GILT"/>
    <property type="match status" value="1"/>
</dbReference>
<gene>
    <name evidence="3" type="ORF">PPYR_07026</name>
</gene>
<protein>
    <recommendedName>
        <fullName evidence="5">Gamma-interferon-inducible lysosomal thiol reductase</fullName>
    </recommendedName>
</protein>
<keyword evidence="4" id="KW-1185">Reference proteome</keyword>
<keyword evidence="2" id="KW-0325">Glycoprotein</keyword>
<dbReference type="AlphaFoldDB" id="A0A5N4APB5"/>
<name>A0A5N4APB5_PHOPY</name>